<proteinExistence type="predicted"/>
<dbReference type="GO" id="GO:0005524">
    <property type="term" value="F:ATP binding"/>
    <property type="evidence" value="ECO:0007669"/>
    <property type="project" value="UniProtKB-KW"/>
</dbReference>
<evidence type="ECO:0000256" key="3">
    <source>
        <dbReference type="SAM" id="MobiDB-lite"/>
    </source>
</evidence>
<organism evidence="5">
    <name type="scientific">Vannella robusta</name>
    <dbReference type="NCBI Taxonomy" id="1487602"/>
    <lineage>
        <taxon>Eukaryota</taxon>
        <taxon>Amoebozoa</taxon>
        <taxon>Discosea</taxon>
        <taxon>Flabellinia</taxon>
        <taxon>Vannellidae</taxon>
        <taxon>Vannella</taxon>
    </lineage>
</organism>
<dbReference type="PANTHER" id="PTHR48012">
    <property type="entry name" value="STERILE20-LIKE KINASE, ISOFORM B-RELATED"/>
    <property type="match status" value="1"/>
</dbReference>
<dbReference type="SMART" id="SM00220">
    <property type="entry name" value="S_TKc"/>
    <property type="match status" value="1"/>
</dbReference>
<dbReference type="InterPro" id="IPR050629">
    <property type="entry name" value="STE20/SPS1-PAK"/>
</dbReference>
<evidence type="ECO:0000256" key="2">
    <source>
        <dbReference type="ARBA" id="ARBA00022840"/>
    </source>
</evidence>
<dbReference type="SUPFAM" id="SSF56112">
    <property type="entry name" value="Protein kinase-like (PK-like)"/>
    <property type="match status" value="1"/>
</dbReference>
<dbReference type="PROSITE" id="PS00108">
    <property type="entry name" value="PROTEIN_KINASE_ST"/>
    <property type="match status" value="1"/>
</dbReference>
<feature type="compositionally biased region" description="Polar residues" evidence="3">
    <location>
        <begin position="194"/>
        <end position="203"/>
    </location>
</feature>
<evidence type="ECO:0000259" key="4">
    <source>
        <dbReference type="PROSITE" id="PS50011"/>
    </source>
</evidence>
<dbReference type="InterPro" id="IPR000719">
    <property type="entry name" value="Prot_kinase_dom"/>
</dbReference>
<dbReference type="GO" id="GO:0004674">
    <property type="term" value="F:protein serine/threonine kinase activity"/>
    <property type="evidence" value="ECO:0007669"/>
    <property type="project" value="TreeGrafter"/>
</dbReference>
<feature type="domain" description="Protein kinase" evidence="4">
    <location>
        <begin position="1"/>
        <end position="143"/>
    </location>
</feature>
<dbReference type="PANTHER" id="PTHR48012:SF2">
    <property type="entry name" value="STERILE20-LIKE KINASE, ISOFORM B"/>
    <property type="match status" value="1"/>
</dbReference>
<dbReference type="Pfam" id="PF00069">
    <property type="entry name" value="Pkinase"/>
    <property type="match status" value="1"/>
</dbReference>
<reference evidence="5" key="1">
    <citation type="submission" date="2021-01" db="EMBL/GenBank/DDBJ databases">
        <authorList>
            <person name="Corre E."/>
            <person name="Pelletier E."/>
            <person name="Niang G."/>
            <person name="Scheremetjew M."/>
            <person name="Finn R."/>
            <person name="Kale V."/>
            <person name="Holt S."/>
            <person name="Cochrane G."/>
            <person name="Meng A."/>
            <person name="Brown T."/>
            <person name="Cohen L."/>
        </authorList>
    </citation>
    <scope>NUCLEOTIDE SEQUENCE</scope>
    <source>
        <strain evidence="5">DIVA3 518/3/11/1/6</strain>
    </source>
</reference>
<dbReference type="GO" id="GO:0005737">
    <property type="term" value="C:cytoplasm"/>
    <property type="evidence" value="ECO:0007669"/>
    <property type="project" value="TreeGrafter"/>
</dbReference>
<sequence>MHEMNLIHRDIKAANILVTAEGQVKLIDFGVSSLDAKKAKTFVGTPYWMAPEVIDSKSGMSTYGPKIDIWSLGITLIELAETMPPLSHINPMRALFQIPARDSPVLEKKNRWTPEFHDFLAKCLEKDPKKRPSALELLEHPWIKNCNKDPQVLMNFVKRKNKLENCYDSDESDSAEFLDEDEMKSYLGGDMLTPMSSNTNSPYGSLHSDTDTTSSIPGTPVLAKENPYWLSS</sequence>
<dbReference type="Gene3D" id="1.10.510.10">
    <property type="entry name" value="Transferase(Phosphotransferase) domain 1"/>
    <property type="match status" value="1"/>
</dbReference>
<dbReference type="InterPro" id="IPR008271">
    <property type="entry name" value="Ser/Thr_kinase_AS"/>
</dbReference>
<name>A0A7S4IFD9_9EUKA</name>
<gene>
    <name evidence="5" type="ORF">VSP0166_LOCUS11833</name>
</gene>
<keyword evidence="1" id="KW-0547">Nucleotide-binding</keyword>
<dbReference type="InterPro" id="IPR011009">
    <property type="entry name" value="Kinase-like_dom_sf"/>
</dbReference>
<dbReference type="EMBL" id="HBKP01016685">
    <property type="protein sequence ID" value="CAE2227796.1"/>
    <property type="molecule type" value="Transcribed_RNA"/>
</dbReference>
<dbReference type="AlphaFoldDB" id="A0A7S4IFD9"/>
<feature type="region of interest" description="Disordered" evidence="3">
    <location>
        <begin position="188"/>
        <end position="232"/>
    </location>
</feature>
<protein>
    <recommendedName>
        <fullName evidence="4">Protein kinase domain-containing protein</fullName>
    </recommendedName>
</protein>
<evidence type="ECO:0000256" key="1">
    <source>
        <dbReference type="ARBA" id="ARBA00022741"/>
    </source>
</evidence>
<keyword evidence="2" id="KW-0067">ATP-binding</keyword>
<evidence type="ECO:0000313" key="5">
    <source>
        <dbReference type="EMBL" id="CAE2227796.1"/>
    </source>
</evidence>
<accession>A0A7S4IFD9</accession>
<dbReference type="PROSITE" id="PS50011">
    <property type="entry name" value="PROTEIN_KINASE_DOM"/>
    <property type="match status" value="1"/>
</dbReference>